<organism evidence="1">
    <name type="scientific">marine sediment metagenome</name>
    <dbReference type="NCBI Taxonomy" id="412755"/>
    <lineage>
        <taxon>unclassified sequences</taxon>
        <taxon>metagenomes</taxon>
        <taxon>ecological metagenomes</taxon>
    </lineage>
</organism>
<sequence length="69" mass="7921">MTITAGLLGALEGHENLINRPPKNEDQYENWNQQKLDDAKEKRINDLNDTLSDIAKIRSVAEQAARMWK</sequence>
<reference evidence="1" key="1">
    <citation type="journal article" date="2015" name="Nature">
        <title>Complex archaea that bridge the gap between prokaryotes and eukaryotes.</title>
        <authorList>
            <person name="Spang A."/>
            <person name="Saw J.H."/>
            <person name="Jorgensen S.L."/>
            <person name="Zaremba-Niedzwiedzka K."/>
            <person name="Martijn J."/>
            <person name="Lind A.E."/>
            <person name="van Eijk R."/>
            <person name="Schleper C."/>
            <person name="Guy L."/>
            <person name="Ettema T.J."/>
        </authorList>
    </citation>
    <scope>NUCLEOTIDE SEQUENCE</scope>
</reference>
<dbReference type="AlphaFoldDB" id="A0A0F9I4W0"/>
<protein>
    <submittedName>
        <fullName evidence="1">Uncharacterized protein</fullName>
    </submittedName>
</protein>
<evidence type="ECO:0000313" key="1">
    <source>
        <dbReference type="EMBL" id="KKM22562.1"/>
    </source>
</evidence>
<comment type="caution">
    <text evidence="1">The sequence shown here is derived from an EMBL/GenBank/DDBJ whole genome shotgun (WGS) entry which is preliminary data.</text>
</comment>
<gene>
    <name evidence="1" type="ORF">LCGC14_1624010</name>
</gene>
<dbReference type="EMBL" id="LAZR01013308">
    <property type="protein sequence ID" value="KKM22562.1"/>
    <property type="molecule type" value="Genomic_DNA"/>
</dbReference>
<name>A0A0F9I4W0_9ZZZZ</name>
<accession>A0A0F9I4W0</accession>
<proteinExistence type="predicted"/>